<evidence type="ECO:0000256" key="1">
    <source>
        <dbReference type="SAM" id="Phobius"/>
    </source>
</evidence>
<keyword evidence="1" id="KW-0472">Membrane</keyword>
<sequence>MAITPPARLDFDVPLVTCDFDPHDANTLVVGGGGEKKAIAALDVSRRDAVHVVARLDLPRTEDYPTKIAVGPRKGKAALVLAGINSSKADMEKGLNEHLRVFAVRPRPESEGATAAAAAAAVSELVRAALFSSAEKNVFQSLLRLSPQLVDGPHRQVGAVATGFGKQPEIVVFDLVPAGPAVVKAKDRLVLPKEAVDMDILQVGDDQWQLAYCDTHDVYLVDIGTSKVGPPRRVYSSPDDDASGKSLRPSFKALRYLTSAFVLATLNLPRSSGVLLNGLRLPKAEQAKARLAVSQRLPRSIPRAIGMEVRNLAPPSSSSARQGDTEFVVAVNGFPDSIAIYTLQHQLTAGIDLIVNLHAVTTLKAVQAPNFISDMAISYFQPPKTSTAARPCSLKVASVSMEPPAVLVHTLPLRKYRHGDGPVRKGRPPRTPRYVLALKSKPPSMVGLVLFIAAVVLALAVVLQGSLEIWGLSDPVLGARHVTPTSWHRPRQVPRPRPRPGQFLGGHLSTLKPGERPLLRVGAAAGGGEAVQVVAHDREQHGGGGREWDAMHPAERQAWKEKLVEAGHWAEGMGETVFKGILFGELAGAVGNMVGG</sequence>
<protein>
    <submittedName>
        <fullName evidence="2">Uncharacterized protein</fullName>
    </submittedName>
</protein>
<keyword evidence="3" id="KW-1185">Reference proteome</keyword>
<keyword evidence="1" id="KW-1133">Transmembrane helix</keyword>
<feature type="transmembrane region" description="Helical" evidence="1">
    <location>
        <begin position="445"/>
        <end position="463"/>
    </location>
</feature>
<organism evidence="2 3">
    <name type="scientific">Phyllachora maydis</name>
    <dbReference type="NCBI Taxonomy" id="1825666"/>
    <lineage>
        <taxon>Eukaryota</taxon>
        <taxon>Fungi</taxon>
        <taxon>Dikarya</taxon>
        <taxon>Ascomycota</taxon>
        <taxon>Pezizomycotina</taxon>
        <taxon>Sordariomycetes</taxon>
        <taxon>Sordariomycetidae</taxon>
        <taxon>Phyllachorales</taxon>
        <taxon>Phyllachoraceae</taxon>
        <taxon>Phyllachora</taxon>
    </lineage>
</organism>
<dbReference type="InterPro" id="IPR015943">
    <property type="entry name" value="WD40/YVTN_repeat-like_dom_sf"/>
</dbReference>
<dbReference type="Gene3D" id="2.130.10.10">
    <property type="entry name" value="YVTN repeat-like/Quinoprotein amine dehydrogenase"/>
    <property type="match status" value="1"/>
</dbReference>
<comment type="caution">
    <text evidence="2">The sequence shown here is derived from an EMBL/GenBank/DDBJ whole genome shotgun (WGS) entry which is preliminary data.</text>
</comment>
<dbReference type="Proteomes" id="UP001217918">
    <property type="component" value="Unassembled WGS sequence"/>
</dbReference>
<reference evidence="2" key="1">
    <citation type="journal article" date="2023" name="Mol. Plant Microbe Interact.">
        <title>Elucidating the Obligate Nature and Biological Capacity of an Invasive Fungal Corn Pathogen.</title>
        <authorList>
            <person name="MacCready J.S."/>
            <person name="Roggenkamp E.M."/>
            <person name="Gdanetz K."/>
            <person name="Chilvers M.I."/>
        </authorList>
    </citation>
    <scope>NUCLEOTIDE SEQUENCE</scope>
    <source>
        <strain evidence="2">PM02</strain>
    </source>
</reference>
<evidence type="ECO:0000313" key="2">
    <source>
        <dbReference type="EMBL" id="KAK2070313.1"/>
    </source>
</evidence>
<dbReference type="EMBL" id="JAQQPM010000003">
    <property type="protein sequence ID" value="KAK2070313.1"/>
    <property type="molecule type" value="Genomic_DNA"/>
</dbReference>
<accession>A0AAD9I350</accession>
<evidence type="ECO:0000313" key="3">
    <source>
        <dbReference type="Proteomes" id="UP001217918"/>
    </source>
</evidence>
<dbReference type="AlphaFoldDB" id="A0AAD9I350"/>
<gene>
    <name evidence="2" type="ORF">P8C59_004817</name>
</gene>
<keyword evidence="1" id="KW-0812">Transmembrane</keyword>
<proteinExistence type="predicted"/>
<name>A0AAD9I350_9PEZI</name>